<organism evidence="4 5">
    <name type="scientific">Ophiobolus disseminans</name>
    <dbReference type="NCBI Taxonomy" id="1469910"/>
    <lineage>
        <taxon>Eukaryota</taxon>
        <taxon>Fungi</taxon>
        <taxon>Dikarya</taxon>
        <taxon>Ascomycota</taxon>
        <taxon>Pezizomycotina</taxon>
        <taxon>Dothideomycetes</taxon>
        <taxon>Pleosporomycetidae</taxon>
        <taxon>Pleosporales</taxon>
        <taxon>Pleosporineae</taxon>
        <taxon>Phaeosphaeriaceae</taxon>
        <taxon>Ophiobolus</taxon>
    </lineage>
</organism>
<dbReference type="GO" id="GO:0050660">
    <property type="term" value="F:flavin adenine dinucleotide binding"/>
    <property type="evidence" value="ECO:0007669"/>
    <property type="project" value="InterPro"/>
</dbReference>
<dbReference type="EMBL" id="MU006224">
    <property type="protein sequence ID" value="KAF2827279.1"/>
    <property type="molecule type" value="Genomic_DNA"/>
</dbReference>
<feature type="binding site" evidence="2">
    <location>
        <position position="86"/>
    </location>
    <ligand>
        <name>FAD</name>
        <dbReference type="ChEBI" id="CHEBI:57692"/>
    </ligand>
</feature>
<evidence type="ECO:0000256" key="1">
    <source>
        <dbReference type="ARBA" id="ARBA00010790"/>
    </source>
</evidence>
<dbReference type="PIRSF" id="PIRSF000137">
    <property type="entry name" value="Alcohol_oxidase"/>
    <property type="match status" value="1"/>
</dbReference>
<sequence>MASATQYDVIIVGGGTAGLVLANRLSEDSSVSVLVIEAGANAAADPRIVVPALFNAVQGTELDWSYATTPQKNLNGRIIGHPQGKVLGGSSAINAEALIPPSASDINAWEKLGNAGWNYQTLKPYLDKYFTLSRPDKATAEHLHLSWLPADLSRFSGPVKASFAGAKEDPLSSAWVETFESLKHPLTSNPFDGKSIGAYNGASTIDAASKTRSYSNSAYYLPVADRTNLHLLSSAIVSRILFNPTKGKLGLKATAVEYIQNGTLQRVNATKEIIISAGAFNSPKILELSGVGDPAILEPKGIAVKIHNKYVGTNLQDHLLNGISYEVKDGIATADNMLRGDQATIEAAMAAYEANKTGPFTSSGISSFAYLPPPDFVNGKNSEDRNKILNALTQKRGTHPLDSHRYSRLRELVSNLDEGTAQYFLFAAQSNVAGRNTTGGIAEGLQPGNFITLVTALSHPLSTGTVHISSSDALAKPIIDHKYLSDSLDLELHARQVRYLETLATAKPMAALLKPGGKRNHPDAFIGDDLEKAKKFSAVGGSTNWHSSGTCAMAPKESGGVVDAQFRVYGTEGLRVVDASVFPFVPQSNLQSMVYAVAERAADIVKDSLRRSY</sequence>
<dbReference type="PROSITE" id="PS00624">
    <property type="entry name" value="GMC_OXRED_2"/>
    <property type="match status" value="1"/>
</dbReference>
<dbReference type="InterPro" id="IPR007867">
    <property type="entry name" value="GMC_OxRtase_C"/>
</dbReference>
<dbReference type="Gene3D" id="3.50.50.60">
    <property type="entry name" value="FAD/NAD(P)-binding domain"/>
    <property type="match status" value="1"/>
</dbReference>
<evidence type="ECO:0000313" key="5">
    <source>
        <dbReference type="Proteomes" id="UP000799424"/>
    </source>
</evidence>
<accession>A0A6A7A3E7</accession>
<keyword evidence="2" id="KW-0285">Flavoprotein</keyword>
<dbReference type="Gene3D" id="3.30.560.10">
    <property type="entry name" value="Glucose Oxidase, domain 3"/>
    <property type="match status" value="1"/>
</dbReference>
<keyword evidence="5" id="KW-1185">Reference proteome</keyword>
<dbReference type="SUPFAM" id="SSF54373">
    <property type="entry name" value="FAD-linked reductases, C-terminal domain"/>
    <property type="match status" value="1"/>
</dbReference>
<dbReference type="InterPro" id="IPR036188">
    <property type="entry name" value="FAD/NAD-bd_sf"/>
</dbReference>
<comment type="similarity">
    <text evidence="1">Belongs to the GMC oxidoreductase family.</text>
</comment>
<dbReference type="Pfam" id="PF00732">
    <property type="entry name" value="GMC_oxred_N"/>
    <property type="match status" value="1"/>
</dbReference>
<evidence type="ECO:0000259" key="3">
    <source>
        <dbReference type="PROSITE" id="PS00624"/>
    </source>
</evidence>
<reference evidence="4" key="1">
    <citation type="journal article" date="2020" name="Stud. Mycol.">
        <title>101 Dothideomycetes genomes: a test case for predicting lifestyles and emergence of pathogens.</title>
        <authorList>
            <person name="Haridas S."/>
            <person name="Albert R."/>
            <person name="Binder M."/>
            <person name="Bloem J."/>
            <person name="Labutti K."/>
            <person name="Salamov A."/>
            <person name="Andreopoulos B."/>
            <person name="Baker S."/>
            <person name="Barry K."/>
            <person name="Bills G."/>
            <person name="Bluhm B."/>
            <person name="Cannon C."/>
            <person name="Castanera R."/>
            <person name="Culley D."/>
            <person name="Daum C."/>
            <person name="Ezra D."/>
            <person name="Gonzalez J."/>
            <person name="Henrissat B."/>
            <person name="Kuo A."/>
            <person name="Liang C."/>
            <person name="Lipzen A."/>
            <person name="Lutzoni F."/>
            <person name="Magnuson J."/>
            <person name="Mondo S."/>
            <person name="Nolan M."/>
            <person name="Ohm R."/>
            <person name="Pangilinan J."/>
            <person name="Park H.-J."/>
            <person name="Ramirez L."/>
            <person name="Alfaro M."/>
            <person name="Sun H."/>
            <person name="Tritt A."/>
            <person name="Yoshinaga Y."/>
            <person name="Zwiers L.-H."/>
            <person name="Turgeon B."/>
            <person name="Goodwin S."/>
            <person name="Spatafora J."/>
            <person name="Crous P."/>
            <person name="Grigoriev I."/>
        </authorList>
    </citation>
    <scope>NUCLEOTIDE SEQUENCE</scope>
    <source>
        <strain evidence="4">CBS 113818</strain>
    </source>
</reference>
<dbReference type="PANTHER" id="PTHR11552">
    <property type="entry name" value="GLUCOSE-METHANOL-CHOLINE GMC OXIDOREDUCTASE"/>
    <property type="match status" value="1"/>
</dbReference>
<comment type="cofactor">
    <cofactor evidence="2">
        <name>FAD</name>
        <dbReference type="ChEBI" id="CHEBI:57692"/>
    </cofactor>
</comment>
<keyword evidence="2" id="KW-0274">FAD</keyword>
<feature type="domain" description="Glucose-methanol-choline oxidoreductase N-terminal" evidence="3">
    <location>
        <begin position="278"/>
        <end position="292"/>
    </location>
</feature>
<protein>
    <submittedName>
        <fullName evidence="4">Alcohol oxidase</fullName>
    </submittedName>
</protein>
<dbReference type="InterPro" id="IPR000172">
    <property type="entry name" value="GMC_OxRdtase_N"/>
</dbReference>
<dbReference type="GO" id="GO:0016614">
    <property type="term" value="F:oxidoreductase activity, acting on CH-OH group of donors"/>
    <property type="evidence" value="ECO:0007669"/>
    <property type="project" value="InterPro"/>
</dbReference>
<dbReference type="Proteomes" id="UP000799424">
    <property type="component" value="Unassembled WGS sequence"/>
</dbReference>
<dbReference type="PANTHER" id="PTHR11552:SF210">
    <property type="entry name" value="GLUCOSE-METHANOL-CHOLINE OXIDOREDUCTASE N-TERMINAL DOMAIN-CONTAINING PROTEIN-RELATED"/>
    <property type="match status" value="1"/>
</dbReference>
<dbReference type="AlphaFoldDB" id="A0A6A7A3E7"/>
<name>A0A6A7A3E7_9PLEO</name>
<dbReference type="SUPFAM" id="SSF51905">
    <property type="entry name" value="FAD/NAD(P)-binding domain"/>
    <property type="match status" value="1"/>
</dbReference>
<feature type="binding site" evidence="2">
    <location>
        <begin position="545"/>
        <end position="546"/>
    </location>
    <ligand>
        <name>FAD</name>
        <dbReference type="ChEBI" id="CHEBI:57692"/>
    </ligand>
</feature>
<evidence type="ECO:0000256" key="2">
    <source>
        <dbReference type="PIRSR" id="PIRSR000137-2"/>
    </source>
</evidence>
<proteinExistence type="inferred from homology"/>
<feature type="binding site" evidence="2">
    <location>
        <position position="237"/>
    </location>
    <ligand>
        <name>FAD</name>
        <dbReference type="ChEBI" id="CHEBI:57692"/>
    </ligand>
</feature>
<dbReference type="InterPro" id="IPR012132">
    <property type="entry name" value="GMC_OxRdtase"/>
</dbReference>
<dbReference type="Pfam" id="PF05199">
    <property type="entry name" value="GMC_oxred_C"/>
    <property type="match status" value="1"/>
</dbReference>
<evidence type="ECO:0000313" key="4">
    <source>
        <dbReference type="EMBL" id="KAF2827279.1"/>
    </source>
</evidence>
<gene>
    <name evidence="4" type="ORF">CC86DRAFT_289939</name>
</gene>
<dbReference type="OrthoDB" id="269227at2759"/>